<sequence>MEELHHRLGELFRRPEPRQRSLAYLKGLLGTVERKNGWQLAEWIGKSTPDGTQHLLERAQWDADAARDVLREYVVEQLGERDAVLIVDETGFVKKGQHSAGVQRQYSGTAGRIENSQIGVFLCYAGCVNGGRNPPLNGGVSFPGTVFEQLPSKMSRSGVKGKRSLAKRILDAAKGQKIGAGCDFGRAHKSAFSPPFNGGFAPPLTGCGGSAFIDRELYVPKAWTDDRVRCEAAGIPGSVEFATKPQLARSMLERALDAGVSCGWVTGDEVYGGDRHLRLWLESRGQPFVLAVAKNEPLWWQGPDCVRADQIAEALPARAWRRLSAGAGAKGERLYDWALTPLWRLQISTEERRFGHYLLVRRSLDEKREHAYYVVHAPRSKATRQTLVNVAGRSWEIETGFEATKGECGLDQYEVHRWQGWYRHITLALLAHAVLVNLRVRGKKNT</sequence>
<organism evidence="2 3">
    <name type="scientific">Caballeronia sordidicola</name>
    <name type="common">Burkholderia sordidicola</name>
    <dbReference type="NCBI Taxonomy" id="196367"/>
    <lineage>
        <taxon>Bacteria</taxon>
        <taxon>Pseudomonadati</taxon>
        <taxon>Pseudomonadota</taxon>
        <taxon>Betaproteobacteria</taxon>
        <taxon>Burkholderiales</taxon>
        <taxon>Burkholderiaceae</taxon>
        <taxon>Caballeronia</taxon>
    </lineage>
</organism>
<dbReference type="SUPFAM" id="SSF53098">
    <property type="entry name" value="Ribonuclease H-like"/>
    <property type="match status" value="1"/>
</dbReference>
<feature type="domain" description="Transposase IS701-like DDE" evidence="1">
    <location>
        <begin position="9"/>
        <end position="160"/>
    </location>
</feature>
<dbReference type="Pfam" id="PF13546">
    <property type="entry name" value="DDE_5"/>
    <property type="match status" value="2"/>
</dbReference>
<feature type="domain" description="Transposase IS701-like DDE" evidence="1">
    <location>
        <begin position="209"/>
        <end position="306"/>
    </location>
</feature>
<dbReference type="PANTHER" id="PTHR33627:SF1">
    <property type="entry name" value="TRANSPOSASE"/>
    <property type="match status" value="1"/>
</dbReference>
<dbReference type="InterPro" id="IPR038721">
    <property type="entry name" value="IS701-like_DDE_dom"/>
</dbReference>
<evidence type="ECO:0000259" key="1">
    <source>
        <dbReference type="Pfam" id="PF13546"/>
    </source>
</evidence>
<dbReference type="Proteomes" id="UP000194546">
    <property type="component" value="Unassembled WGS sequence"/>
</dbReference>
<name>A0A242M5S1_CABSO</name>
<accession>A0A242M5S1</accession>
<dbReference type="RefSeq" id="WP_256928049.1">
    <property type="nucleotide sequence ID" value="NZ_NBTY01000211.1"/>
</dbReference>
<reference evidence="2 3" key="1">
    <citation type="submission" date="2017-03" db="EMBL/GenBank/DDBJ databases">
        <title>Genome analysis of strain PAMC 26510.</title>
        <authorList>
            <person name="Oh H.-M."/>
            <person name="Yang J.-A."/>
        </authorList>
    </citation>
    <scope>NUCLEOTIDE SEQUENCE [LARGE SCALE GENOMIC DNA]</scope>
    <source>
        <strain evidence="2 3">PAMC 26510</strain>
    </source>
</reference>
<evidence type="ECO:0000313" key="3">
    <source>
        <dbReference type="Proteomes" id="UP000194546"/>
    </source>
</evidence>
<dbReference type="AlphaFoldDB" id="A0A242M5S1"/>
<dbReference type="NCBIfam" id="NF033540">
    <property type="entry name" value="transpos_IS701"/>
    <property type="match status" value="1"/>
</dbReference>
<proteinExistence type="predicted"/>
<dbReference type="InterPro" id="IPR039365">
    <property type="entry name" value="IS701-like"/>
</dbReference>
<dbReference type="PANTHER" id="PTHR33627">
    <property type="entry name" value="TRANSPOSASE"/>
    <property type="match status" value="1"/>
</dbReference>
<dbReference type="EMBL" id="NBTY01000211">
    <property type="protein sequence ID" value="OTP65960.1"/>
    <property type="molecule type" value="Genomic_DNA"/>
</dbReference>
<gene>
    <name evidence="2" type="ORF">PAMC26510_36565</name>
</gene>
<comment type="caution">
    <text evidence="2">The sequence shown here is derived from an EMBL/GenBank/DDBJ whole genome shotgun (WGS) entry which is preliminary data.</text>
</comment>
<dbReference type="InterPro" id="IPR012337">
    <property type="entry name" value="RNaseH-like_sf"/>
</dbReference>
<evidence type="ECO:0000313" key="2">
    <source>
        <dbReference type="EMBL" id="OTP65960.1"/>
    </source>
</evidence>
<protein>
    <submittedName>
        <fullName evidence="2">Mobile element protein</fullName>
    </submittedName>
</protein>